<reference evidence="3 4" key="1">
    <citation type="submission" date="2017-04" db="EMBL/GenBank/DDBJ databases">
        <authorList>
            <person name="Afonso C.L."/>
            <person name="Miller P.J."/>
            <person name="Scott M.A."/>
            <person name="Spackman E."/>
            <person name="Goraichik I."/>
            <person name="Dimitrov K.M."/>
            <person name="Suarez D.L."/>
            <person name="Swayne D.E."/>
        </authorList>
    </citation>
    <scope>NUCLEOTIDE SEQUENCE [LARGE SCALE GENOMIC DNA]</scope>
    <source>
        <strain evidence="3 4">DSM 3385</strain>
    </source>
</reference>
<dbReference type="RefSeq" id="WP_084068674.1">
    <property type="nucleotide sequence ID" value="NZ_FWXY01000008.1"/>
</dbReference>
<dbReference type="Pfam" id="PF13439">
    <property type="entry name" value="Glyco_transf_4"/>
    <property type="match status" value="1"/>
</dbReference>
<dbReference type="InterPro" id="IPR028098">
    <property type="entry name" value="Glyco_trans_4-like_N"/>
</dbReference>
<name>A0A1W2BJA3_9BACT</name>
<dbReference type="Gene3D" id="3.40.50.2000">
    <property type="entry name" value="Glycogen Phosphorylase B"/>
    <property type="match status" value="2"/>
</dbReference>
<feature type="domain" description="Glycosyl transferase family 1" evidence="1">
    <location>
        <begin position="184"/>
        <end position="341"/>
    </location>
</feature>
<dbReference type="OrthoDB" id="5443168at2"/>
<dbReference type="GO" id="GO:0016757">
    <property type="term" value="F:glycosyltransferase activity"/>
    <property type="evidence" value="ECO:0007669"/>
    <property type="project" value="InterPro"/>
</dbReference>
<keyword evidence="4" id="KW-1185">Reference proteome</keyword>
<dbReference type="Proteomes" id="UP000192418">
    <property type="component" value="Unassembled WGS sequence"/>
</dbReference>
<dbReference type="InterPro" id="IPR001296">
    <property type="entry name" value="Glyco_trans_1"/>
</dbReference>
<organism evidence="3 4">
    <name type="scientific">Desulfocicer vacuolatum DSM 3385</name>
    <dbReference type="NCBI Taxonomy" id="1121400"/>
    <lineage>
        <taxon>Bacteria</taxon>
        <taxon>Pseudomonadati</taxon>
        <taxon>Thermodesulfobacteriota</taxon>
        <taxon>Desulfobacteria</taxon>
        <taxon>Desulfobacterales</taxon>
        <taxon>Desulfobacteraceae</taxon>
        <taxon>Desulfocicer</taxon>
    </lineage>
</organism>
<gene>
    <name evidence="3" type="ORF">SAMN02746065_108137</name>
</gene>
<dbReference type="PANTHER" id="PTHR12526:SF630">
    <property type="entry name" value="GLYCOSYLTRANSFERASE"/>
    <property type="match status" value="1"/>
</dbReference>
<evidence type="ECO:0000313" key="3">
    <source>
        <dbReference type="EMBL" id="SMC72997.1"/>
    </source>
</evidence>
<dbReference type="Pfam" id="PF00534">
    <property type="entry name" value="Glycos_transf_1"/>
    <property type="match status" value="1"/>
</dbReference>
<accession>A0A1W2BJA3</accession>
<protein>
    <submittedName>
        <fullName evidence="3">Glycosyltransferase involved in cell wall bisynthesis</fullName>
    </submittedName>
</protein>
<dbReference type="EMBL" id="FWXY01000008">
    <property type="protein sequence ID" value="SMC72997.1"/>
    <property type="molecule type" value="Genomic_DNA"/>
</dbReference>
<keyword evidence="3" id="KW-0808">Transferase</keyword>
<dbReference type="AlphaFoldDB" id="A0A1W2BJA3"/>
<evidence type="ECO:0000313" key="4">
    <source>
        <dbReference type="Proteomes" id="UP000192418"/>
    </source>
</evidence>
<dbReference type="SUPFAM" id="SSF53756">
    <property type="entry name" value="UDP-Glycosyltransferase/glycogen phosphorylase"/>
    <property type="match status" value="1"/>
</dbReference>
<evidence type="ECO:0000259" key="1">
    <source>
        <dbReference type="Pfam" id="PF00534"/>
    </source>
</evidence>
<proteinExistence type="predicted"/>
<sequence>MKILLISHSPNLYGAERSLLDLAERLAQSKHLILSLCPAKGAFSKALSKLNIPTFYMPIHGIGKGSIKEILLFIIFFPFDVLWLSRWMKRNKINIVYLNTVNSLCGAFAAKIAGIRSVWHIREVKKPKNKFLTKTIGFIIKLMASEVIFNSYSTMSAFMKQHPPSCHVIYNGVEPKGSFKKIMNDVPVVIGFAGQLIALKRPERFLYIFHQLKKIKGNNIKGIIAGNGSMLPELRTLAKSLRIDQDVTFTGYLTDLNQFYTEIDILILTSDYESFGRVLAEAMSYGRTVIASAVGGVPELVKNEVTGYLVKKQDTAAYSQKIIDLVNDPKQCQKMGDNARKIILERFSKHQYQENLISLLTQKKN</sequence>
<evidence type="ECO:0000259" key="2">
    <source>
        <dbReference type="Pfam" id="PF13439"/>
    </source>
</evidence>
<dbReference type="CDD" id="cd03801">
    <property type="entry name" value="GT4_PimA-like"/>
    <property type="match status" value="1"/>
</dbReference>
<feature type="domain" description="Glycosyltransferase subfamily 4-like N-terminal" evidence="2">
    <location>
        <begin position="14"/>
        <end position="175"/>
    </location>
</feature>
<dbReference type="STRING" id="1121400.SAMN02746065_108137"/>
<dbReference type="PANTHER" id="PTHR12526">
    <property type="entry name" value="GLYCOSYLTRANSFERASE"/>
    <property type="match status" value="1"/>
</dbReference>